<proteinExistence type="predicted"/>
<dbReference type="AlphaFoldDB" id="A0A6L4WTC9"/>
<name>A0A6L4WTC9_9BACT</name>
<dbReference type="EMBL" id="WFKK01000012">
    <property type="protein sequence ID" value="KAB7889539.1"/>
    <property type="molecule type" value="Genomic_DNA"/>
</dbReference>
<dbReference type="Proteomes" id="UP000472839">
    <property type="component" value="Unassembled WGS sequence"/>
</dbReference>
<sequence>MTQINSLMTEKVLTTILENKDKALNKLDIESFHVYNFINEQYKETEDVRNNHLFQFTYRSFYRLDNAGLTPDFKKRYFELLQEYRTKEISLKDICIDLYEYKTRIGYNSVQFSFATKLANTIDASYPIYDSEVIKLFNFNQPYYLKDRDLKIDKYLEQYKYISSTSKELLLNKNIILILNSMNSIFGESSVKMEESKKLDTLMWAVGKVLNEK</sequence>
<reference evidence="1 2" key="1">
    <citation type="submission" date="2019-10" db="EMBL/GenBank/DDBJ databases">
        <title>Poseidonibacter ostreae sp. nov., isolated from the gut of the Ostrea denselamellosa.</title>
        <authorList>
            <person name="Choi A."/>
        </authorList>
    </citation>
    <scope>NUCLEOTIDE SEQUENCE [LARGE SCALE GENOMIC DNA]</scope>
    <source>
        <strain evidence="1 2">SJOD-M-33</strain>
    </source>
</reference>
<gene>
    <name evidence="1" type="ORF">GBG19_05650</name>
</gene>
<organism evidence="1 2">
    <name type="scientific">Poseidonibacter ostreae</name>
    <dbReference type="NCBI Taxonomy" id="2654171"/>
    <lineage>
        <taxon>Bacteria</taxon>
        <taxon>Pseudomonadati</taxon>
        <taxon>Campylobacterota</taxon>
        <taxon>Epsilonproteobacteria</taxon>
        <taxon>Campylobacterales</taxon>
        <taxon>Arcobacteraceae</taxon>
        <taxon>Poseidonibacter</taxon>
    </lineage>
</organism>
<protein>
    <submittedName>
        <fullName evidence="1">Uncharacterized protein</fullName>
    </submittedName>
</protein>
<evidence type="ECO:0000313" key="1">
    <source>
        <dbReference type="EMBL" id="KAB7889539.1"/>
    </source>
</evidence>
<comment type="caution">
    <text evidence="1">The sequence shown here is derived from an EMBL/GenBank/DDBJ whole genome shotgun (WGS) entry which is preliminary data.</text>
</comment>
<dbReference type="RefSeq" id="WP_152279703.1">
    <property type="nucleotide sequence ID" value="NZ_WFKK01000012.1"/>
</dbReference>
<accession>A0A6L4WTC9</accession>
<evidence type="ECO:0000313" key="2">
    <source>
        <dbReference type="Proteomes" id="UP000472839"/>
    </source>
</evidence>